<feature type="compositionally biased region" description="Basic residues" evidence="1">
    <location>
        <begin position="23"/>
        <end position="32"/>
    </location>
</feature>
<feature type="compositionally biased region" description="Basic and acidic residues" evidence="1">
    <location>
        <begin position="35"/>
        <end position="80"/>
    </location>
</feature>
<keyword evidence="2" id="KW-0472">Membrane</keyword>
<feature type="compositionally biased region" description="Pro residues" evidence="1">
    <location>
        <begin position="8"/>
        <end position="18"/>
    </location>
</feature>
<dbReference type="AlphaFoldDB" id="A4S4F8"/>
<reference evidence="3 4" key="1">
    <citation type="journal article" date="2007" name="Proc. Natl. Acad. Sci. U.S.A.">
        <title>The tiny eukaryote Ostreococcus provides genomic insights into the paradox of plankton speciation.</title>
        <authorList>
            <person name="Palenik B."/>
            <person name="Grimwood J."/>
            <person name="Aerts A."/>
            <person name="Rouze P."/>
            <person name="Salamov A."/>
            <person name="Putnam N."/>
            <person name="Dupont C."/>
            <person name="Jorgensen R."/>
            <person name="Derelle E."/>
            <person name="Rombauts S."/>
            <person name="Zhou K."/>
            <person name="Otillar R."/>
            <person name="Merchant S.S."/>
            <person name="Podell S."/>
            <person name="Gaasterland T."/>
            <person name="Napoli C."/>
            <person name="Gendler K."/>
            <person name="Manuell A."/>
            <person name="Tai V."/>
            <person name="Vallon O."/>
            <person name="Piganeau G."/>
            <person name="Jancek S."/>
            <person name="Heijde M."/>
            <person name="Jabbari K."/>
            <person name="Bowler C."/>
            <person name="Lohr M."/>
            <person name="Robbens S."/>
            <person name="Werner G."/>
            <person name="Dubchak I."/>
            <person name="Pazour G.J."/>
            <person name="Ren Q."/>
            <person name="Paulsen I."/>
            <person name="Delwiche C."/>
            <person name="Schmutz J."/>
            <person name="Rokhsar D."/>
            <person name="Van de Peer Y."/>
            <person name="Moreau H."/>
            <person name="Grigoriev I.V."/>
        </authorList>
    </citation>
    <scope>NUCLEOTIDE SEQUENCE [LARGE SCALE GENOMIC DNA]</scope>
    <source>
        <strain evidence="3 4">CCE9901</strain>
    </source>
</reference>
<proteinExistence type="predicted"/>
<dbReference type="OrthoDB" id="10669403at2759"/>
<evidence type="ECO:0000313" key="3">
    <source>
        <dbReference type="EMBL" id="ABO98551.1"/>
    </source>
</evidence>
<evidence type="ECO:0000256" key="1">
    <source>
        <dbReference type="SAM" id="MobiDB-lite"/>
    </source>
</evidence>
<accession>A4S4F8</accession>
<evidence type="ECO:0000313" key="4">
    <source>
        <dbReference type="Proteomes" id="UP000001568"/>
    </source>
</evidence>
<dbReference type="KEGG" id="olu:OSTLU_93419"/>
<name>A4S4F8_OSTLU</name>
<dbReference type="GeneID" id="5004460"/>
<dbReference type="HOGENOM" id="CLU_984806_0_0_1"/>
<feature type="region of interest" description="Disordered" evidence="1">
    <location>
        <begin position="1"/>
        <end position="98"/>
    </location>
</feature>
<sequence length="283" mass="30960">MLRCARAPTPPTPTPTPTPTRGARARVRRASTRARALDDDDARRDSRFASEDERRRAVERLAPPKRDGDRAKPRLRELGKKRAMGFTSGAASSGEAREAARRARLERRDARATRESREIMSAMRDALDAWESEIDGMTDFARASVLEQASTATEMFERLRDEGFGAVESAFAVMSWMDDAIEDAAARADEDAATSTSTSKERVEDASKASKSKTAPDGVVGALSDALRQWFAIDITELEDGRKSIVVNASAEFLAVFILLLVASAHFGGELVSDFLAPDPLLR</sequence>
<dbReference type="Proteomes" id="UP000001568">
    <property type="component" value="Chromosome 11"/>
</dbReference>
<dbReference type="Gramene" id="ABO98551">
    <property type="protein sequence ID" value="ABO98551"/>
    <property type="gene ID" value="OSTLU_93419"/>
</dbReference>
<gene>
    <name evidence="3" type="ORF">OSTLU_93419</name>
</gene>
<evidence type="ECO:0000256" key="2">
    <source>
        <dbReference type="SAM" id="Phobius"/>
    </source>
</evidence>
<dbReference type="EMBL" id="CP000591">
    <property type="protein sequence ID" value="ABO98551.1"/>
    <property type="molecule type" value="Genomic_DNA"/>
</dbReference>
<keyword evidence="2" id="KW-1133">Transmembrane helix</keyword>
<keyword evidence="2" id="KW-0812">Transmembrane</keyword>
<dbReference type="RefSeq" id="XP_001420258.1">
    <property type="nucleotide sequence ID" value="XM_001420221.1"/>
</dbReference>
<keyword evidence="4" id="KW-1185">Reference proteome</keyword>
<feature type="compositionally biased region" description="Basic and acidic residues" evidence="1">
    <location>
        <begin position="199"/>
        <end position="208"/>
    </location>
</feature>
<protein>
    <submittedName>
        <fullName evidence="3">Uncharacterized protein</fullName>
    </submittedName>
</protein>
<organism evidence="3 4">
    <name type="scientific">Ostreococcus lucimarinus (strain CCE9901)</name>
    <dbReference type="NCBI Taxonomy" id="436017"/>
    <lineage>
        <taxon>Eukaryota</taxon>
        <taxon>Viridiplantae</taxon>
        <taxon>Chlorophyta</taxon>
        <taxon>Mamiellophyceae</taxon>
        <taxon>Mamiellales</taxon>
        <taxon>Bathycoccaceae</taxon>
        <taxon>Ostreococcus</taxon>
    </lineage>
</organism>
<feature type="transmembrane region" description="Helical" evidence="2">
    <location>
        <begin position="245"/>
        <end position="267"/>
    </location>
</feature>
<feature type="region of interest" description="Disordered" evidence="1">
    <location>
        <begin position="187"/>
        <end position="218"/>
    </location>
</feature>